<dbReference type="AlphaFoldDB" id="A0A484YY66"/>
<gene>
    <name evidence="1" type="ORF">NCTC12126_04458</name>
</gene>
<sequence>MSSEIIPVTPNIELRAVDERYTSELHHLVVKKQSLATNRLRLGATRRQ</sequence>
<accession>A0A484YY66</accession>
<evidence type="ECO:0000313" key="1">
    <source>
        <dbReference type="EMBL" id="VFS41174.1"/>
    </source>
</evidence>
<dbReference type="EMBL" id="CAADIW010000050">
    <property type="protein sequence ID" value="VFS41174.1"/>
    <property type="molecule type" value="Genomic_DNA"/>
</dbReference>
<reference evidence="1 2" key="1">
    <citation type="submission" date="2019-03" db="EMBL/GenBank/DDBJ databases">
        <authorList>
            <consortium name="Pathogen Informatics"/>
        </authorList>
    </citation>
    <scope>NUCLEOTIDE SEQUENCE [LARGE SCALE GENOMIC DNA]</scope>
    <source>
        <strain evidence="1 2">NCTC12126</strain>
    </source>
</reference>
<evidence type="ECO:0000313" key="2">
    <source>
        <dbReference type="Proteomes" id="UP000351155"/>
    </source>
</evidence>
<dbReference type="GO" id="GO:0016740">
    <property type="term" value="F:transferase activity"/>
    <property type="evidence" value="ECO:0007669"/>
    <property type="project" value="UniProtKB-KW"/>
</dbReference>
<name>A0A484YY66_9ENTR</name>
<organism evidence="1 2">
    <name type="scientific">Enterobacter cancerogenus</name>
    <dbReference type="NCBI Taxonomy" id="69218"/>
    <lineage>
        <taxon>Bacteria</taxon>
        <taxon>Pseudomonadati</taxon>
        <taxon>Pseudomonadota</taxon>
        <taxon>Gammaproteobacteria</taxon>
        <taxon>Enterobacterales</taxon>
        <taxon>Enterobacteriaceae</taxon>
        <taxon>Enterobacter</taxon>
        <taxon>Enterobacter cloacae complex</taxon>
    </lineage>
</organism>
<keyword evidence="1" id="KW-0808">Transferase</keyword>
<protein>
    <submittedName>
        <fullName evidence="1">Ribosomal-protein-L7/L12-serine acetyltransferase</fullName>
    </submittedName>
</protein>
<proteinExistence type="predicted"/>
<dbReference type="Proteomes" id="UP000351155">
    <property type="component" value="Unassembled WGS sequence"/>
</dbReference>